<evidence type="ECO:0000313" key="2">
    <source>
        <dbReference type="Proteomes" id="UP001497480"/>
    </source>
</evidence>
<accession>A0AAV1WB64</accession>
<dbReference type="PANTHER" id="PTHR33710">
    <property type="entry name" value="BNAC02G09200D PROTEIN"/>
    <property type="match status" value="1"/>
</dbReference>
<gene>
    <name evidence="1" type="ORF">LLUT_LOCUS7438</name>
</gene>
<keyword evidence="2" id="KW-1185">Reference proteome</keyword>
<name>A0AAV1WB64_LUPLU</name>
<dbReference type="PANTHER" id="PTHR33710:SF64">
    <property type="entry name" value="ENDONUCLEASE_EXONUCLEASE_PHOSPHATASE DOMAIN-CONTAINING PROTEIN"/>
    <property type="match status" value="1"/>
</dbReference>
<reference evidence="1 2" key="1">
    <citation type="submission" date="2024-03" db="EMBL/GenBank/DDBJ databases">
        <authorList>
            <person name="Martinez-Hernandez J."/>
        </authorList>
    </citation>
    <scope>NUCLEOTIDE SEQUENCE [LARGE SCALE GENOMIC DNA]</scope>
</reference>
<dbReference type="Proteomes" id="UP001497480">
    <property type="component" value="Unassembled WGS sequence"/>
</dbReference>
<dbReference type="AlphaFoldDB" id="A0AAV1WB64"/>
<sequence>MSCIDKFLISFSWANKWPSLIQKGLSREVSDHCHIVLYDNFQGWGPKPFRIINVWFGDDDFVPFVEKVWVDLSITGWKMFVL</sequence>
<protein>
    <submittedName>
        <fullName evidence="1">Uncharacterized protein</fullName>
    </submittedName>
</protein>
<dbReference type="EMBL" id="CAXHTB010000005">
    <property type="protein sequence ID" value="CAL0306378.1"/>
    <property type="molecule type" value="Genomic_DNA"/>
</dbReference>
<proteinExistence type="predicted"/>
<organism evidence="1 2">
    <name type="scientific">Lupinus luteus</name>
    <name type="common">European yellow lupine</name>
    <dbReference type="NCBI Taxonomy" id="3873"/>
    <lineage>
        <taxon>Eukaryota</taxon>
        <taxon>Viridiplantae</taxon>
        <taxon>Streptophyta</taxon>
        <taxon>Embryophyta</taxon>
        <taxon>Tracheophyta</taxon>
        <taxon>Spermatophyta</taxon>
        <taxon>Magnoliopsida</taxon>
        <taxon>eudicotyledons</taxon>
        <taxon>Gunneridae</taxon>
        <taxon>Pentapetalae</taxon>
        <taxon>rosids</taxon>
        <taxon>fabids</taxon>
        <taxon>Fabales</taxon>
        <taxon>Fabaceae</taxon>
        <taxon>Papilionoideae</taxon>
        <taxon>50 kb inversion clade</taxon>
        <taxon>genistoids sensu lato</taxon>
        <taxon>core genistoids</taxon>
        <taxon>Genisteae</taxon>
        <taxon>Lupinus</taxon>
    </lineage>
</organism>
<evidence type="ECO:0000313" key="1">
    <source>
        <dbReference type="EMBL" id="CAL0306378.1"/>
    </source>
</evidence>
<comment type="caution">
    <text evidence="1">The sequence shown here is derived from an EMBL/GenBank/DDBJ whole genome shotgun (WGS) entry which is preliminary data.</text>
</comment>